<dbReference type="InterPro" id="IPR000160">
    <property type="entry name" value="GGDEF_dom"/>
</dbReference>
<dbReference type="EC" id="2.7.7.65" evidence="1"/>
<gene>
    <name evidence="4" type="ORF">QC820_11155</name>
</gene>
<dbReference type="InterPro" id="IPR029787">
    <property type="entry name" value="Nucleotide_cyclase"/>
</dbReference>
<dbReference type="PANTHER" id="PTHR45138:SF9">
    <property type="entry name" value="DIGUANYLATE CYCLASE DGCM-RELATED"/>
    <property type="match status" value="1"/>
</dbReference>
<accession>A0ABU1GMW6</accession>
<dbReference type="PROSITE" id="PS50887">
    <property type="entry name" value="GGDEF"/>
    <property type="match status" value="1"/>
</dbReference>
<comment type="catalytic activity">
    <reaction evidence="2">
        <text>2 GTP = 3',3'-c-di-GMP + 2 diphosphate</text>
        <dbReference type="Rhea" id="RHEA:24898"/>
        <dbReference type="ChEBI" id="CHEBI:33019"/>
        <dbReference type="ChEBI" id="CHEBI:37565"/>
        <dbReference type="ChEBI" id="CHEBI:58805"/>
        <dbReference type="EC" id="2.7.7.65"/>
    </reaction>
</comment>
<comment type="caution">
    <text evidence="4">The sequence shown here is derived from an EMBL/GenBank/DDBJ whole genome shotgun (WGS) entry which is preliminary data.</text>
</comment>
<evidence type="ECO:0000313" key="5">
    <source>
        <dbReference type="Proteomes" id="UP001252270"/>
    </source>
</evidence>
<dbReference type="NCBIfam" id="TIGR00254">
    <property type="entry name" value="GGDEF"/>
    <property type="match status" value="1"/>
</dbReference>
<feature type="domain" description="GGDEF" evidence="3">
    <location>
        <begin position="19"/>
        <end position="147"/>
    </location>
</feature>
<dbReference type="Proteomes" id="UP001252270">
    <property type="component" value="Unassembled WGS sequence"/>
</dbReference>
<keyword evidence="4" id="KW-0548">Nucleotidyltransferase</keyword>
<dbReference type="PANTHER" id="PTHR45138">
    <property type="entry name" value="REGULATORY COMPONENTS OF SENSORY TRANSDUCTION SYSTEM"/>
    <property type="match status" value="1"/>
</dbReference>
<proteinExistence type="predicted"/>
<dbReference type="SUPFAM" id="SSF55073">
    <property type="entry name" value="Nucleotide cyclase"/>
    <property type="match status" value="1"/>
</dbReference>
<evidence type="ECO:0000259" key="3">
    <source>
        <dbReference type="PROSITE" id="PS50887"/>
    </source>
</evidence>
<keyword evidence="4" id="KW-0808">Transferase</keyword>
<dbReference type="InterPro" id="IPR043128">
    <property type="entry name" value="Rev_trsase/Diguanyl_cyclase"/>
</dbReference>
<sequence length="148" mass="16033">MRRTPHCRRAHQEHLGKGTPLSVIICDIDHFKQVNDRHGHLSGDRVIQEVAGLIARQLRAGDPAIRWGGEEFLVVVQASSGVAMGLAERLRSAVEHFHDPEVGQVTLSLGVAEILSGESIEQLLGRADGALYRAKRSGRNCTISAAGN</sequence>
<dbReference type="InterPro" id="IPR050469">
    <property type="entry name" value="Diguanylate_Cyclase"/>
</dbReference>
<dbReference type="SMART" id="SM00267">
    <property type="entry name" value="GGDEF"/>
    <property type="match status" value="1"/>
</dbReference>
<dbReference type="Pfam" id="PF00990">
    <property type="entry name" value="GGDEF"/>
    <property type="match status" value="1"/>
</dbReference>
<protein>
    <recommendedName>
        <fullName evidence="1">diguanylate cyclase</fullName>
        <ecNumber evidence="1">2.7.7.65</ecNumber>
    </recommendedName>
</protein>
<dbReference type="CDD" id="cd01949">
    <property type="entry name" value="GGDEF"/>
    <property type="match status" value="1"/>
</dbReference>
<name>A0ABU1GMW6_9GAMM</name>
<dbReference type="EMBL" id="JARWAL010000009">
    <property type="protein sequence ID" value="MDR5893373.1"/>
    <property type="molecule type" value="Genomic_DNA"/>
</dbReference>
<evidence type="ECO:0000256" key="1">
    <source>
        <dbReference type="ARBA" id="ARBA00012528"/>
    </source>
</evidence>
<evidence type="ECO:0000256" key="2">
    <source>
        <dbReference type="ARBA" id="ARBA00034247"/>
    </source>
</evidence>
<organism evidence="4 5">
    <name type="scientific">Halomonas mongoliensis</name>
    <dbReference type="NCBI Taxonomy" id="321265"/>
    <lineage>
        <taxon>Bacteria</taxon>
        <taxon>Pseudomonadati</taxon>
        <taxon>Pseudomonadota</taxon>
        <taxon>Gammaproteobacteria</taxon>
        <taxon>Oceanospirillales</taxon>
        <taxon>Halomonadaceae</taxon>
        <taxon>Halomonas</taxon>
    </lineage>
</organism>
<evidence type="ECO:0000313" key="4">
    <source>
        <dbReference type="EMBL" id="MDR5893373.1"/>
    </source>
</evidence>
<keyword evidence="5" id="KW-1185">Reference proteome</keyword>
<dbReference type="RefSeq" id="WP_309636993.1">
    <property type="nucleotide sequence ID" value="NZ_JARWAL010000009.1"/>
</dbReference>
<dbReference type="GO" id="GO:0052621">
    <property type="term" value="F:diguanylate cyclase activity"/>
    <property type="evidence" value="ECO:0007669"/>
    <property type="project" value="UniProtKB-EC"/>
</dbReference>
<dbReference type="Gene3D" id="3.30.70.270">
    <property type="match status" value="1"/>
</dbReference>
<reference evidence="4 5" key="1">
    <citation type="submission" date="2023-04" db="EMBL/GenBank/DDBJ databases">
        <title>A long-awaited taxogenomic arrangement of the family Halomonadaceae.</title>
        <authorList>
            <person name="De La Haba R."/>
            <person name="Chuvochina M."/>
            <person name="Wittouck S."/>
            <person name="Arahal D.R."/>
            <person name="Sanchez-Porro C."/>
            <person name="Hugenholtz P."/>
            <person name="Ventosa A."/>
        </authorList>
    </citation>
    <scope>NUCLEOTIDE SEQUENCE [LARGE SCALE GENOMIC DNA]</scope>
    <source>
        <strain evidence="4 5">DSM 17332</strain>
    </source>
</reference>